<feature type="domain" description="Polynucleotide kinase PNKP phosphatase" evidence="1">
    <location>
        <begin position="70"/>
        <end position="196"/>
    </location>
</feature>
<sequence length="217" mass="24968">MIQQTCKVAVRSRLDSVYQAAICDIHHSNLSGKVRIWKEGEAPELSEEEVFMNQLAILPEKMPEGYDKKPKAIVVDIDGVVTHFDDEGTLLITGEREPYWQNHMTIAEMAHEQGIIVDLVKGRVEKGDTLIFLTARGESQRISTTMTLNNVFNPYKYHLFMRGLFDNLTPAHILKRDILHTCIMPYYDVELFIDDTALNIQQINQDFPEIKTMLYHS</sequence>
<dbReference type="Pfam" id="PF25109">
    <property type="entry name" value="HAD_PNKP"/>
    <property type="match status" value="1"/>
</dbReference>
<keyword evidence="3" id="KW-1185">Reference proteome</keyword>
<dbReference type="EMBL" id="HQ728263">
    <property type="protein sequence ID" value="AEJ81353.1"/>
    <property type="molecule type" value="Genomic_DNA"/>
</dbReference>
<name>G0YPS6_9CAUD</name>
<dbReference type="InterPro" id="IPR056782">
    <property type="entry name" value="HAD_PNKP"/>
</dbReference>
<evidence type="ECO:0000259" key="1">
    <source>
        <dbReference type="Pfam" id="PF25109"/>
    </source>
</evidence>
<dbReference type="InterPro" id="IPR023214">
    <property type="entry name" value="HAD_sf"/>
</dbReference>
<protein>
    <submittedName>
        <fullName evidence="2">Gp094</fullName>
    </submittedName>
</protein>
<dbReference type="GeneID" id="40082740"/>
<dbReference type="InterPro" id="IPR036412">
    <property type="entry name" value="HAD-like_sf"/>
</dbReference>
<dbReference type="Proteomes" id="UP000008894">
    <property type="component" value="Segment"/>
</dbReference>
<dbReference type="Gene3D" id="3.40.50.1000">
    <property type="entry name" value="HAD superfamily/HAD-like"/>
    <property type="match status" value="1"/>
</dbReference>
<organism evidence="2 3">
    <name type="scientific">Erwinia phage vB_Eam-MM7</name>
    <dbReference type="NCBI Taxonomy" id="1051674"/>
    <lineage>
        <taxon>Viruses</taxon>
        <taxon>Duplodnaviria</taxon>
        <taxon>Heunggongvirae</taxon>
        <taxon>Uroviricota</taxon>
        <taxon>Caudoviricetes</taxon>
        <taxon>Andersonviridae</taxon>
        <taxon>Ounavirinae</taxon>
        <taxon>Kolesnikvirus</taxon>
        <taxon>Kolesnikvirus M7</taxon>
    </lineage>
</organism>
<dbReference type="OrthoDB" id="6946at10239"/>
<evidence type="ECO:0000313" key="3">
    <source>
        <dbReference type="Proteomes" id="UP000008894"/>
    </source>
</evidence>
<dbReference type="SUPFAM" id="SSF56784">
    <property type="entry name" value="HAD-like"/>
    <property type="match status" value="1"/>
</dbReference>
<accession>G0YPS6</accession>
<proteinExistence type="predicted"/>
<evidence type="ECO:0000313" key="2">
    <source>
        <dbReference type="EMBL" id="AEJ81353.1"/>
    </source>
</evidence>
<dbReference type="RefSeq" id="YP_009606762.1">
    <property type="nucleotide sequence ID" value="NC_041978.1"/>
</dbReference>
<reference evidence="2 3" key="1">
    <citation type="journal article" date="2011" name="Appl. Environ. Microbiol.">
        <title>Novel Virulent and Broad-Host-Range Erwinia amylovora Bacteriophages Reveal a High Degree of Mosaicism and a Relationship to Enterobacteriaceae Phages.</title>
        <authorList>
            <person name="Born Y."/>
            <person name="Fieseler L."/>
            <person name="Marazzi J."/>
            <person name="Lurz R."/>
            <person name="Duffy B."/>
            <person name="Loessner M.J."/>
        </authorList>
    </citation>
    <scope>NUCLEOTIDE SEQUENCE [LARGE SCALE GENOMIC DNA]</scope>
</reference>
<dbReference type="KEGG" id="vg:40082740"/>